<protein>
    <submittedName>
        <fullName evidence="3">Caspase family protein</fullName>
        <ecNumber evidence="3">3.4.22.-</ecNumber>
    </submittedName>
</protein>
<feature type="compositionally biased region" description="Basic and acidic residues" evidence="1">
    <location>
        <begin position="313"/>
        <end position="322"/>
    </location>
</feature>
<dbReference type="InterPro" id="IPR052039">
    <property type="entry name" value="Caspase-related_regulators"/>
</dbReference>
<evidence type="ECO:0000313" key="4">
    <source>
        <dbReference type="Proteomes" id="UP001255416"/>
    </source>
</evidence>
<keyword evidence="3" id="KW-0378">Hydrolase</keyword>
<gene>
    <name evidence="3" type="ORF">QO231_08335</name>
</gene>
<evidence type="ECO:0000259" key="2">
    <source>
        <dbReference type="PROSITE" id="PS50208"/>
    </source>
</evidence>
<dbReference type="EC" id="3.4.22.-" evidence="3"/>
<dbReference type="EMBL" id="JASMWN010000005">
    <property type="protein sequence ID" value="MDU9003859.1"/>
    <property type="molecule type" value="Genomic_DNA"/>
</dbReference>
<evidence type="ECO:0000313" key="3">
    <source>
        <dbReference type="EMBL" id="MDU9003859.1"/>
    </source>
</evidence>
<dbReference type="SUPFAM" id="SSF52129">
    <property type="entry name" value="Caspase-like"/>
    <property type="match status" value="1"/>
</dbReference>
<proteinExistence type="predicted"/>
<organism evidence="3 4">
    <name type="scientific">Sedimentitalea todarodis</name>
    <dbReference type="NCBI Taxonomy" id="1631240"/>
    <lineage>
        <taxon>Bacteria</taxon>
        <taxon>Pseudomonadati</taxon>
        <taxon>Pseudomonadota</taxon>
        <taxon>Alphaproteobacteria</taxon>
        <taxon>Rhodobacterales</taxon>
        <taxon>Paracoccaceae</taxon>
        <taxon>Sedimentitalea</taxon>
    </lineage>
</organism>
<keyword evidence="4" id="KW-1185">Reference proteome</keyword>
<dbReference type="PANTHER" id="PTHR22576:SF37">
    <property type="entry name" value="MUCOSA-ASSOCIATED LYMPHOID TISSUE LYMPHOMA TRANSLOCATION PROTEIN 1"/>
    <property type="match status" value="1"/>
</dbReference>
<dbReference type="InterPro" id="IPR029030">
    <property type="entry name" value="Caspase-like_dom_sf"/>
</dbReference>
<comment type="caution">
    <text evidence="3">The sequence shown here is derived from an EMBL/GenBank/DDBJ whole genome shotgun (WGS) entry which is preliminary data.</text>
</comment>
<reference evidence="4" key="1">
    <citation type="submission" date="2023-05" db="EMBL/GenBank/DDBJ databases">
        <title>Sedimentitalea sp. nov. JM2-8.</title>
        <authorList>
            <person name="Huang J."/>
        </authorList>
    </citation>
    <scope>NUCLEOTIDE SEQUENCE [LARGE SCALE GENOMIC DNA]</scope>
    <source>
        <strain evidence="4">KHS03</strain>
    </source>
</reference>
<name>A0ABU3VCG3_9RHOB</name>
<dbReference type="GO" id="GO:0016787">
    <property type="term" value="F:hydrolase activity"/>
    <property type="evidence" value="ECO:0007669"/>
    <property type="project" value="UniProtKB-KW"/>
</dbReference>
<sequence>MTLLLLALVPGSAAAERRMALVIGNDAYDQVPRLEKAVADATAIAETLTAQGFETITATDSSRRQMNRSISEFTGQLQAGDTAVLFFAGHGVEIDGENYLLPTDIIAPASGERDFIKSESIALSALLDRIRATGARTTIAIIDACRNNPFQNTTGRSIGGARGLGRITAPQGTFVIFSAGAGQLALDELTEDEVAENSVFTRLLLPRLAQPDLELRTLVADLRTEVRDLARSVNHQQFPAYYDELLGDFYFARASSSVQETLGPDNATTDHMRADFDLARSIGTPEAIQVFLDRYTDRKDEFTYRMALQLREKDESDTRLAPEQEPDPAAQEPDRKTIIRETQAALNAAKCSAGSADGVPGPRTRQAFQRFITDTGAALKATDLGTAKALQAIRQSGSRTCNAQPAAQPDAAVSRAQPAGFNIAGNWQFRASCPLFIKTTGTASYTRTGPNSFRGTVNDSLGQSATTLVTLTGRKMKFVLNWATVTTYASGTLAADGRSYSNVASNGCTATAWRVS</sequence>
<dbReference type="InterPro" id="IPR011600">
    <property type="entry name" value="Pept_C14_caspase"/>
</dbReference>
<dbReference type="PANTHER" id="PTHR22576">
    <property type="entry name" value="MUCOSA ASSOCIATED LYMPHOID TISSUE LYMPHOMA TRANSLOCATION PROTEIN 1/PARACASPASE"/>
    <property type="match status" value="1"/>
</dbReference>
<dbReference type="RefSeq" id="WP_316775073.1">
    <property type="nucleotide sequence ID" value="NZ_JASMWN010000005.1"/>
</dbReference>
<feature type="domain" description="Caspase family p20" evidence="2">
    <location>
        <begin position="16"/>
        <end position="149"/>
    </location>
</feature>
<evidence type="ECO:0000256" key="1">
    <source>
        <dbReference type="SAM" id="MobiDB-lite"/>
    </source>
</evidence>
<dbReference type="Proteomes" id="UP001255416">
    <property type="component" value="Unassembled WGS sequence"/>
</dbReference>
<accession>A0ABU3VCG3</accession>
<dbReference type="PROSITE" id="PS50208">
    <property type="entry name" value="CASPASE_P20"/>
    <property type="match status" value="1"/>
</dbReference>
<dbReference type="Pfam" id="PF00656">
    <property type="entry name" value="Peptidase_C14"/>
    <property type="match status" value="1"/>
</dbReference>
<dbReference type="Gene3D" id="3.40.50.1460">
    <property type="match status" value="1"/>
</dbReference>
<dbReference type="InterPro" id="IPR001309">
    <property type="entry name" value="Pept_C14_p20"/>
</dbReference>
<feature type="region of interest" description="Disordered" evidence="1">
    <location>
        <begin position="313"/>
        <end position="335"/>
    </location>
</feature>